<feature type="compositionally biased region" description="Basic residues" evidence="1">
    <location>
        <begin position="67"/>
        <end position="76"/>
    </location>
</feature>
<evidence type="ECO:0000313" key="2">
    <source>
        <dbReference type="EMBL" id="OAG17731.1"/>
    </source>
</evidence>
<dbReference type="Proteomes" id="UP000077248">
    <property type="component" value="Unassembled WGS sequence"/>
</dbReference>
<sequence>MSPRQPYLLPACLLRPIGNILAIHDTRIVCSQARAASPFARSGYHEDVLHGLKPSSHQYSGAARLVQSKHGRHRVRLDRGPDSRKVRSCKS</sequence>
<organism evidence="2 3">
    <name type="scientific">Alternaria alternata</name>
    <name type="common">Alternaria rot fungus</name>
    <name type="synonym">Torula alternata</name>
    <dbReference type="NCBI Taxonomy" id="5599"/>
    <lineage>
        <taxon>Eukaryota</taxon>
        <taxon>Fungi</taxon>
        <taxon>Dikarya</taxon>
        <taxon>Ascomycota</taxon>
        <taxon>Pezizomycotina</taxon>
        <taxon>Dothideomycetes</taxon>
        <taxon>Pleosporomycetidae</taxon>
        <taxon>Pleosporales</taxon>
        <taxon>Pleosporineae</taxon>
        <taxon>Pleosporaceae</taxon>
        <taxon>Alternaria</taxon>
        <taxon>Alternaria sect. Alternaria</taxon>
        <taxon>Alternaria alternata complex</taxon>
    </lineage>
</organism>
<dbReference type="RefSeq" id="XP_018383152.1">
    <property type="nucleotide sequence ID" value="XM_018525504.1"/>
</dbReference>
<dbReference type="KEGG" id="aalt:CC77DRAFT_1022630"/>
<keyword evidence="3" id="KW-1185">Reference proteome</keyword>
<dbReference type="VEuPathDB" id="FungiDB:CC77DRAFT_1022630"/>
<protein>
    <submittedName>
        <fullName evidence="2">Uncharacterized protein</fullName>
    </submittedName>
</protein>
<evidence type="ECO:0000313" key="3">
    <source>
        <dbReference type="Proteomes" id="UP000077248"/>
    </source>
</evidence>
<name>A0A177DEQ2_ALTAL</name>
<evidence type="ECO:0000256" key="1">
    <source>
        <dbReference type="SAM" id="MobiDB-lite"/>
    </source>
</evidence>
<dbReference type="EMBL" id="KV441485">
    <property type="protein sequence ID" value="OAG17731.1"/>
    <property type="molecule type" value="Genomic_DNA"/>
</dbReference>
<dbReference type="AlphaFoldDB" id="A0A177DEQ2"/>
<proteinExistence type="predicted"/>
<accession>A0A177DEQ2</accession>
<reference evidence="2 3" key="1">
    <citation type="submission" date="2016-05" db="EMBL/GenBank/DDBJ databases">
        <title>Comparative analysis of secretome profiles of manganese(II)-oxidizing ascomycete fungi.</title>
        <authorList>
            <consortium name="DOE Joint Genome Institute"/>
            <person name="Zeiner C.A."/>
            <person name="Purvine S.O."/>
            <person name="Zink E.M."/>
            <person name="Wu S."/>
            <person name="Pasa-Tolic L."/>
            <person name="Chaput D.L."/>
            <person name="Haridas S."/>
            <person name="Grigoriev I.V."/>
            <person name="Santelli C.M."/>
            <person name="Hansel C.M."/>
        </authorList>
    </citation>
    <scope>NUCLEOTIDE SEQUENCE [LARGE SCALE GENOMIC DNA]</scope>
    <source>
        <strain evidence="2 3">SRC1lrK2f</strain>
    </source>
</reference>
<dbReference type="GeneID" id="29111098"/>
<feature type="region of interest" description="Disordered" evidence="1">
    <location>
        <begin position="59"/>
        <end position="91"/>
    </location>
</feature>
<gene>
    <name evidence="2" type="ORF">CC77DRAFT_1022630</name>
</gene>